<sequence length="299" mass="33291">MIEFWSRLQAVLAANSHSVGLDALDRLVLRLLADNTSQTPLESAVIILPSPESMFTGQFAYTLSKPPPAKKQCTSKKAKSKPRFSFDLPTDEDATIERDLERLVKILKEQGKTPPRMAFPWKGCRLLLLELYPPTDNAAARRKLKASALQARLQLLSAFFEEMGYYGILTAFEDTVHDNLMWFGGRAAKHASGANDDFKSPTQEDLGVLLKRHRRRYDQVIANTLDPFEVDSSGYRSIPELLETSQAIDPKRSKNLRLLDKALARIALNVSGSTPRKRAGSAAATVARGRSFSRTVLFA</sequence>
<dbReference type="AlphaFoldDB" id="A0A8S9V4I4"/>
<comment type="caution">
    <text evidence="1">The sequence shown here is derived from an EMBL/GenBank/DDBJ whole genome shotgun (WGS) entry which is preliminary data.</text>
</comment>
<accession>A0A8S9V4I4</accession>
<gene>
    <name evidence="1" type="ORF">GN958_ATG02946</name>
</gene>
<protein>
    <submittedName>
        <fullName evidence="1">Uncharacterized protein</fullName>
    </submittedName>
</protein>
<organism evidence="1 2">
    <name type="scientific">Phytophthora infestans</name>
    <name type="common">Potato late blight agent</name>
    <name type="synonym">Botrytis infestans</name>
    <dbReference type="NCBI Taxonomy" id="4787"/>
    <lineage>
        <taxon>Eukaryota</taxon>
        <taxon>Sar</taxon>
        <taxon>Stramenopiles</taxon>
        <taxon>Oomycota</taxon>
        <taxon>Peronosporomycetes</taxon>
        <taxon>Peronosporales</taxon>
        <taxon>Peronosporaceae</taxon>
        <taxon>Phytophthora</taxon>
    </lineage>
</organism>
<dbReference type="EMBL" id="JAACNO010000397">
    <property type="protein sequence ID" value="KAF4147880.1"/>
    <property type="molecule type" value="Genomic_DNA"/>
</dbReference>
<evidence type="ECO:0000313" key="2">
    <source>
        <dbReference type="Proteomes" id="UP000704712"/>
    </source>
</evidence>
<reference evidence="1" key="1">
    <citation type="submission" date="2020-03" db="EMBL/GenBank/DDBJ databases">
        <title>Hybrid Assembly of Korean Phytophthora infestans isolates.</title>
        <authorList>
            <person name="Prokchorchik M."/>
            <person name="Lee Y."/>
            <person name="Seo J."/>
            <person name="Cho J.-H."/>
            <person name="Park Y.-E."/>
            <person name="Jang D.-C."/>
            <person name="Im J.-S."/>
            <person name="Choi J.-G."/>
            <person name="Park H.-J."/>
            <person name="Lee G.-B."/>
            <person name="Lee Y.-G."/>
            <person name="Hong S.-Y."/>
            <person name="Cho K."/>
            <person name="Sohn K.H."/>
        </authorList>
    </citation>
    <scope>NUCLEOTIDE SEQUENCE</scope>
    <source>
        <strain evidence="1">KR_2_A2</strain>
    </source>
</reference>
<proteinExistence type="predicted"/>
<name>A0A8S9V4I4_PHYIN</name>
<dbReference type="Proteomes" id="UP000704712">
    <property type="component" value="Unassembled WGS sequence"/>
</dbReference>
<evidence type="ECO:0000313" key="1">
    <source>
        <dbReference type="EMBL" id="KAF4147880.1"/>
    </source>
</evidence>